<sequence>MIKINPIINPDLICNSCNNRYGGAYRLSIGSDNSATNISLCNKCLHELQVQVGKLNHRAEE</sequence>
<dbReference type="KEGG" id="vg:29125418"/>
<gene>
    <name evidence="1" type="ORF">SP15_245</name>
</gene>
<proteinExistence type="predicted"/>
<evidence type="ECO:0000313" key="1">
    <source>
        <dbReference type="EMBL" id="AMM45050.1"/>
    </source>
</evidence>
<protein>
    <submittedName>
        <fullName evidence="1">Uncharacterized protein</fullName>
    </submittedName>
</protein>
<evidence type="ECO:0000313" key="2">
    <source>
        <dbReference type="Proteomes" id="UP000203261"/>
    </source>
</evidence>
<reference evidence="1 2" key="1">
    <citation type="submission" date="2015-08" db="EMBL/GenBank/DDBJ databases">
        <authorList>
            <person name="Babu N.S."/>
            <person name="Beckwith C.J."/>
            <person name="Beseler K.G."/>
            <person name="Brison A."/>
            <person name="Carone J.V."/>
            <person name="Caskin T.P."/>
            <person name="Diamond M."/>
            <person name="Durham M.E."/>
            <person name="Foxe J.M."/>
            <person name="Go M."/>
            <person name="Henderson B.A."/>
            <person name="Jones I.B."/>
            <person name="McGettigan J.A."/>
            <person name="Micheletti S.J."/>
            <person name="Nasrallah M.E."/>
            <person name="Ortiz D."/>
            <person name="Piller C.R."/>
            <person name="Privatt S.R."/>
            <person name="Schneider S.L."/>
            <person name="Sharp S."/>
            <person name="Smith T.C."/>
            <person name="Stanton J.D."/>
            <person name="Ullery H.E."/>
            <person name="Wilson R.J."/>
            <person name="Serrano M.G."/>
            <person name="Buck G."/>
            <person name="Lee V."/>
            <person name="Wang Y."/>
            <person name="Carvalho R."/>
            <person name="Voegtly L."/>
            <person name="Shi R."/>
            <person name="Duckworth R."/>
            <person name="Johnson A."/>
            <person name="Loviza R."/>
            <person name="Walstead R."/>
            <person name="Shah Z."/>
            <person name="Kiflezghi M."/>
            <person name="Wade K."/>
            <person name="Ball S.L."/>
            <person name="Bradley K.W."/>
            <person name="Asai D.J."/>
            <person name="Bowman C.A."/>
            <person name="Russell D.A."/>
            <person name="Pope W.H."/>
            <person name="Jacobs-Sera D."/>
            <person name="Hendrix R.W."/>
            <person name="Hatfull G.F."/>
        </authorList>
    </citation>
    <scope>NUCLEOTIDE SEQUENCE [LARGE SCALE GENOMIC DNA]</scope>
</reference>
<dbReference type="GeneID" id="29125418"/>
<accession>A0A127AWR3</accession>
<organism evidence="1 2">
    <name type="scientific">Bacillus phage SP-15</name>
    <dbReference type="NCBI Taxonomy" id="1792032"/>
    <lineage>
        <taxon>Viruses</taxon>
        <taxon>Duplodnaviria</taxon>
        <taxon>Heunggongvirae</taxon>
        <taxon>Uroviricota</taxon>
        <taxon>Caudoviricetes</taxon>
        <taxon>Thornevirus</taxon>
        <taxon>Thornevirus SP15</taxon>
    </lineage>
</organism>
<dbReference type="RefSeq" id="YP_009302639.1">
    <property type="nucleotide sequence ID" value="NC_031245.1"/>
</dbReference>
<dbReference type="Proteomes" id="UP000203261">
    <property type="component" value="Segment"/>
</dbReference>
<name>A0A127AWR3_9CAUD</name>
<keyword evidence="2" id="KW-1185">Reference proteome</keyword>
<dbReference type="EMBL" id="KT624200">
    <property type="protein sequence ID" value="AMM45050.1"/>
    <property type="molecule type" value="Genomic_DNA"/>
</dbReference>